<feature type="transmembrane region" description="Helical" evidence="8">
    <location>
        <begin position="98"/>
        <end position="117"/>
    </location>
</feature>
<evidence type="ECO:0000256" key="3">
    <source>
        <dbReference type="ARBA" id="ARBA00022448"/>
    </source>
</evidence>
<feature type="transmembrane region" description="Helical" evidence="8">
    <location>
        <begin position="7"/>
        <end position="25"/>
    </location>
</feature>
<evidence type="ECO:0000256" key="1">
    <source>
        <dbReference type="ARBA" id="ARBA00004651"/>
    </source>
</evidence>
<feature type="transmembrane region" description="Helical" evidence="8">
    <location>
        <begin position="75"/>
        <end position="92"/>
    </location>
</feature>
<gene>
    <name evidence="9" type="ORF">SPIRO4BDMA_41033</name>
</gene>
<dbReference type="EMBL" id="FWDO01000004">
    <property type="protein sequence ID" value="SLM18461.1"/>
    <property type="molecule type" value="Genomic_DNA"/>
</dbReference>
<dbReference type="AlphaFoldDB" id="A0A3P3XQ86"/>
<keyword evidence="3" id="KW-0813">Transport</keyword>
<evidence type="ECO:0000256" key="8">
    <source>
        <dbReference type="RuleBase" id="RU363041"/>
    </source>
</evidence>
<feature type="transmembrane region" description="Helical" evidence="8">
    <location>
        <begin position="165"/>
        <end position="187"/>
    </location>
</feature>
<evidence type="ECO:0000256" key="5">
    <source>
        <dbReference type="ARBA" id="ARBA00022692"/>
    </source>
</evidence>
<accession>A0A3P3XQ86</accession>
<evidence type="ECO:0000256" key="2">
    <source>
        <dbReference type="ARBA" id="ARBA00009142"/>
    </source>
</evidence>
<organism evidence="9">
    <name type="scientific">uncultured spirochete</name>
    <dbReference type="NCBI Taxonomy" id="156406"/>
    <lineage>
        <taxon>Bacteria</taxon>
        <taxon>Pseudomonadati</taxon>
        <taxon>Spirochaetota</taxon>
        <taxon>Spirochaetia</taxon>
        <taxon>Spirochaetales</taxon>
        <taxon>environmental samples</taxon>
    </lineage>
</organism>
<feature type="transmembrane region" description="Helical" evidence="8">
    <location>
        <begin position="129"/>
        <end position="153"/>
    </location>
</feature>
<evidence type="ECO:0000256" key="7">
    <source>
        <dbReference type="ARBA" id="ARBA00023136"/>
    </source>
</evidence>
<dbReference type="PANTHER" id="PTHR30269">
    <property type="entry name" value="TRANSMEMBRANE PROTEIN YFCA"/>
    <property type="match status" value="1"/>
</dbReference>
<reference evidence="9" key="1">
    <citation type="submission" date="2017-02" db="EMBL/GenBank/DDBJ databases">
        <authorList>
            <person name="Regsiter A."/>
            <person name="William W."/>
        </authorList>
    </citation>
    <scope>NUCLEOTIDE SEQUENCE</scope>
    <source>
        <strain evidence="9">BdmA 4</strain>
    </source>
</reference>
<evidence type="ECO:0000313" key="9">
    <source>
        <dbReference type="EMBL" id="SLM18461.1"/>
    </source>
</evidence>
<feature type="transmembrane region" description="Helical" evidence="8">
    <location>
        <begin position="194"/>
        <end position="211"/>
    </location>
</feature>
<feature type="transmembrane region" description="Helical" evidence="8">
    <location>
        <begin position="223"/>
        <end position="245"/>
    </location>
</feature>
<evidence type="ECO:0000256" key="6">
    <source>
        <dbReference type="ARBA" id="ARBA00022989"/>
    </source>
</evidence>
<evidence type="ECO:0000256" key="4">
    <source>
        <dbReference type="ARBA" id="ARBA00022475"/>
    </source>
</evidence>
<keyword evidence="7 8" id="KW-0472">Membrane</keyword>
<keyword evidence="6 8" id="KW-1133">Transmembrane helix</keyword>
<name>A0A3P3XQ86_9SPIR</name>
<dbReference type="InterPro" id="IPR002781">
    <property type="entry name" value="TM_pro_TauE-like"/>
</dbReference>
<comment type="similarity">
    <text evidence="2 8">Belongs to the 4-toluene sulfonate uptake permease (TSUP) (TC 2.A.102) family.</text>
</comment>
<dbReference type="Pfam" id="PF01925">
    <property type="entry name" value="TauE"/>
    <property type="match status" value="1"/>
</dbReference>
<proteinExistence type="inferred from homology"/>
<dbReference type="PANTHER" id="PTHR30269:SF37">
    <property type="entry name" value="MEMBRANE TRANSPORTER PROTEIN"/>
    <property type="match status" value="1"/>
</dbReference>
<keyword evidence="4 8" id="KW-1003">Cell membrane</keyword>
<comment type="subcellular location">
    <subcellularLocation>
        <location evidence="1 8">Cell membrane</location>
        <topology evidence="1 8">Multi-pass membrane protein</topology>
    </subcellularLocation>
</comment>
<dbReference type="InterPro" id="IPR052017">
    <property type="entry name" value="TSUP"/>
</dbReference>
<dbReference type="GO" id="GO:0005886">
    <property type="term" value="C:plasma membrane"/>
    <property type="evidence" value="ECO:0007669"/>
    <property type="project" value="UniProtKB-SubCell"/>
</dbReference>
<keyword evidence="5 8" id="KW-0812">Transmembrane</keyword>
<sequence length="248" mass="27157">MAFTPDICLLAIGIEFFCFFIKGLAAFGDPLISTPLLSMIMDNRVISPMNLLLGTPINAHMAWKNRKAFTAKTVVPILIAILCGIIPGVVLLKYATSWTLKACLGALVIGIGVEMLVRDRTKPAKNSKVMMIVASFFSGVTAGLYGINLFFVAYVERTTKTREAFRGNVCFIFLVENIFRLIVYIISGVLTREVLTLALATMPGAFLGFFLGSRVDKRLSERAIRYIIIAMFMAGGVSILVKALVLKS</sequence>
<protein>
    <recommendedName>
        <fullName evidence="8">Probable membrane transporter protein</fullName>
    </recommendedName>
</protein>